<dbReference type="Proteomes" id="UP000653076">
    <property type="component" value="Unassembled WGS sequence"/>
</dbReference>
<evidence type="ECO:0000313" key="2">
    <source>
        <dbReference type="EMBL" id="GIJ26032.1"/>
    </source>
</evidence>
<comment type="caution">
    <text evidence="2">The sequence shown here is derived from an EMBL/GenBank/DDBJ whole genome shotgun (WGS) entry which is preliminary data.</text>
</comment>
<accession>A0ABQ4J778</accession>
<gene>
    <name evidence="2" type="ORF">Vqi01_11940</name>
</gene>
<feature type="region of interest" description="Disordered" evidence="1">
    <location>
        <begin position="17"/>
        <end position="44"/>
    </location>
</feature>
<evidence type="ECO:0000313" key="3">
    <source>
        <dbReference type="Proteomes" id="UP000653076"/>
    </source>
</evidence>
<proteinExistence type="predicted"/>
<protein>
    <submittedName>
        <fullName evidence="2">Uncharacterized protein</fullName>
    </submittedName>
</protein>
<name>A0ABQ4J778_9ACTN</name>
<feature type="region of interest" description="Disordered" evidence="1">
    <location>
        <begin position="66"/>
        <end position="106"/>
    </location>
</feature>
<keyword evidence="3" id="KW-1185">Reference proteome</keyword>
<sequence length="106" mass="11539">MRSDTGSVYKSAPFYTRGRTVGNTRPLHRGWSASGAAGRKRNPDNAAFLPDPFYPLAIDPQATPATARSALAKIGGPSFDNEGPPFSRDQDRTTYQIPTAPELPYR</sequence>
<evidence type="ECO:0000256" key="1">
    <source>
        <dbReference type="SAM" id="MobiDB-lite"/>
    </source>
</evidence>
<organism evidence="2 3">
    <name type="scientific">Micromonospora qiuiae</name>
    <dbReference type="NCBI Taxonomy" id="502268"/>
    <lineage>
        <taxon>Bacteria</taxon>
        <taxon>Bacillati</taxon>
        <taxon>Actinomycetota</taxon>
        <taxon>Actinomycetes</taxon>
        <taxon>Micromonosporales</taxon>
        <taxon>Micromonosporaceae</taxon>
        <taxon>Micromonospora</taxon>
    </lineage>
</organism>
<reference evidence="2 3" key="1">
    <citation type="submission" date="2021-01" db="EMBL/GenBank/DDBJ databases">
        <title>Whole genome shotgun sequence of Verrucosispora qiuiae NBRC 106684.</title>
        <authorList>
            <person name="Komaki H."/>
            <person name="Tamura T."/>
        </authorList>
    </citation>
    <scope>NUCLEOTIDE SEQUENCE [LARGE SCALE GENOMIC DNA]</scope>
    <source>
        <strain evidence="2 3">NBRC 106684</strain>
    </source>
</reference>
<dbReference type="EMBL" id="BOPC01000014">
    <property type="protein sequence ID" value="GIJ26032.1"/>
    <property type="molecule type" value="Genomic_DNA"/>
</dbReference>